<reference evidence="2" key="1">
    <citation type="submission" date="2020-03" db="EMBL/GenBank/DDBJ databases">
        <title>The deep terrestrial virosphere.</title>
        <authorList>
            <person name="Holmfeldt K."/>
            <person name="Nilsson E."/>
            <person name="Simone D."/>
            <person name="Lopez-Fernandez M."/>
            <person name="Wu X."/>
            <person name="de Brujin I."/>
            <person name="Lundin D."/>
            <person name="Andersson A."/>
            <person name="Bertilsson S."/>
            <person name="Dopson M."/>
        </authorList>
    </citation>
    <scope>NUCLEOTIDE SEQUENCE</scope>
    <source>
        <strain evidence="2">MM415A03682</strain>
        <strain evidence="3">MM415B02822</strain>
    </source>
</reference>
<feature type="compositionally biased region" description="Basic and acidic residues" evidence="1">
    <location>
        <begin position="57"/>
        <end position="67"/>
    </location>
</feature>
<evidence type="ECO:0000313" key="3">
    <source>
        <dbReference type="EMBL" id="QJA88150.1"/>
    </source>
</evidence>
<dbReference type="EMBL" id="MT142757">
    <property type="protein sequence ID" value="QJA88150.1"/>
    <property type="molecule type" value="Genomic_DNA"/>
</dbReference>
<dbReference type="AlphaFoldDB" id="A0A6M3JND6"/>
<evidence type="ECO:0000256" key="1">
    <source>
        <dbReference type="SAM" id="MobiDB-lite"/>
    </source>
</evidence>
<accession>A0A6M3JND6</accession>
<evidence type="ECO:0000313" key="2">
    <source>
        <dbReference type="EMBL" id="QJA70521.1"/>
    </source>
</evidence>
<protein>
    <submittedName>
        <fullName evidence="2">Uncharacterized protein</fullName>
    </submittedName>
</protein>
<feature type="region of interest" description="Disordered" evidence="1">
    <location>
        <begin position="41"/>
        <end position="67"/>
    </location>
</feature>
<dbReference type="EMBL" id="MT141799">
    <property type="protein sequence ID" value="QJA70521.1"/>
    <property type="molecule type" value="Genomic_DNA"/>
</dbReference>
<proteinExistence type="predicted"/>
<sequence>MIKAKLILKKEEDGAIILDIEGNNLDKIIEQLRMAETKLSPDIERPSPKLMPLYGESLERANKTGNP</sequence>
<gene>
    <name evidence="2" type="ORF">MM415A03682_0012</name>
    <name evidence="3" type="ORF">MM415B02822_0012</name>
</gene>
<name>A0A6M3JND6_9ZZZZ</name>
<organism evidence="2">
    <name type="scientific">viral metagenome</name>
    <dbReference type="NCBI Taxonomy" id="1070528"/>
    <lineage>
        <taxon>unclassified sequences</taxon>
        <taxon>metagenomes</taxon>
        <taxon>organismal metagenomes</taxon>
    </lineage>
</organism>